<organism evidence="3">
    <name type="scientific">marine sediment metagenome</name>
    <dbReference type="NCBI Taxonomy" id="412755"/>
    <lineage>
        <taxon>unclassified sequences</taxon>
        <taxon>metagenomes</taxon>
        <taxon>ecological metagenomes</taxon>
    </lineage>
</organism>
<dbReference type="PANTHER" id="PTHR12737:SF9">
    <property type="entry name" value="DIMETHYLARGININASE"/>
    <property type="match status" value="1"/>
</dbReference>
<evidence type="ECO:0000313" key="3">
    <source>
        <dbReference type="EMBL" id="GAH16085.1"/>
    </source>
</evidence>
<name>X1E6T2_9ZZZZ</name>
<reference evidence="3" key="1">
    <citation type="journal article" date="2014" name="Front. Microbiol.">
        <title>High frequency of phylogenetically diverse reductive dehalogenase-homologous genes in deep subseafloor sedimentary metagenomes.</title>
        <authorList>
            <person name="Kawai M."/>
            <person name="Futagami T."/>
            <person name="Toyoda A."/>
            <person name="Takaki Y."/>
            <person name="Nishi S."/>
            <person name="Hori S."/>
            <person name="Arai W."/>
            <person name="Tsubouchi T."/>
            <person name="Morono Y."/>
            <person name="Uchiyama I."/>
            <person name="Ito T."/>
            <person name="Fujiyama A."/>
            <person name="Inagaki F."/>
            <person name="Takami H."/>
        </authorList>
    </citation>
    <scope>NUCLEOTIDE SEQUENCE</scope>
    <source>
        <strain evidence="3">Expedition CK06-06</strain>
    </source>
</reference>
<proteinExistence type="inferred from homology"/>
<dbReference type="GO" id="GO:0045429">
    <property type="term" value="P:positive regulation of nitric oxide biosynthetic process"/>
    <property type="evidence" value="ECO:0007669"/>
    <property type="project" value="TreeGrafter"/>
</dbReference>
<evidence type="ECO:0000256" key="1">
    <source>
        <dbReference type="ARBA" id="ARBA00008532"/>
    </source>
</evidence>
<keyword evidence="2" id="KW-0378">Hydrolase</keyword>
<evidence type="ECO:0008006" key="4">
    <source>
        <dbReference type="Google" id="ProtNLM"/>
    </source>
</evidence>
<dbReference type="EMBL" id="BART01034266">
    <property type="protein sequence ID" value="GAH16085.1"/>
    <property type="molecule type" value="Genomic_DNA"/>
</dbReference>
<protein>
    <recommendedName>
        <fullName evidence="4">Dimethylargininase</fullName>
    </recommendedName>
</protein>
<dbReference type="GO" id="GO:0016403">
    <property type="term" value="F:dimethylargininase activity"/>
    <property type="evidence" value="ECO:0007669"/>
    <property type="project" value="TreeGrafter"/>
</dbReference>
<gene>
    <name evidence="3" type="ORF">S01H4_58621</name>
</gene>
<comment type="caution">
    <text evidence="3">The sequence shown here is derived from an EMBL/GenBank/DDBJ whole genome shotgun (WGS) entry which is preliminary data.</text>
</comment>
<accession>X1E6T2</accession>
<dbReference type="AlphaFoldDB" id="X1E6T2"/>
<dbReference type="Gene3D" id="3.75.10.10">
    <property type="entry name" value="L-arginine/glycine Amidinotransferase, Chain A"/>
    <property type="match status" value="1"/>
</dbReference>
<comment type="similarity">
    <text evidence="1">Belongs to the DDAH family.</text>
</comment>
<dbReference type="SUPFAM" id="SSF55909">
    <property type="entry name" value="Pentein"/>
    <property type="match status" value="1"/>
</dbReference>
<dbReference type="InterPro" id="IPR033199">
    <property type="entry name" value="DDAH-like"/>
</dbReference>
<sequence>MKVKCAIVREPGKSYKKCISSHPLHHTLNMSKAKKQHHSYCETLSNLGLEVIKLLPIDGKPDACFVEDTAVVQGRRAFVTRMAKKSRRGEDIEVEKLLEEFFDVKRAFSPATIEGGDVIHLPSHLISGVTQRTNMEGVAQMRSWLKVQVDTIIDNTIVHLKSYVNYIGKKTILVTKAYQNHPCLEKFYSNDI</sequence>
<dbReference type="GO" id="GO:0016597">
    <property type="term" value="F:amino acid binding"/>
    <property type="evidence" value="ECO:0007669"/>
    <property type="project" value="TreeGrafter"/>
</dbReference>
<dbReference type="PANTHER" id="PTHR12737">
    <property type="entry name" value="DIMETHYLARGININE DIMETHYLAMINOHYDROLASE"/>
    <property type="match status" value="1"/>
</dbReference>
<evidence type="ECO:0000256" key="2">
    <source>
        <dbReference type="ARBA" id="ARBA00022801"/>
    </source>
</evidence>
<dbReference type="GO" id="GO:0000052">
    <property type="term" value="P:citrulline metabolic process"/>
    <property type="evidence" value="ECO:0007669"/>
    <property type="project" value="TreeGrafter"/>
</dbReference>
<dbReference type="GO" id="GO:0006525">
    <property type="term" value="P:arginine metabolic process"/>
    <property type="evidence" value="ECO:0007669"/>
    <property type="project" value="TreeGrafter"/>
</dbReference>
<dbReference type="Pfam" id="PF02274">
    <property type="entry name" value="ADI"/>
    <property type="match status" value="1"/>
</dbReference>